<accession>A0A7Y9IEZ0</accession>
<organism evidence="8 9">
    <name type="scientific">Microlunatus parietis</name>
    <dbReference type="NCBI Taxonomy" id="682979"/>
    <lineage>
        <taxon>Bacteria</taxon>
        <taxon>Bacillati</taxon>
        <taxon>Actinomycetota</taxon>
        <taxon>Actinomycetes</taxon>
        <taxon>Propionibacteriales</taxon>
        <taxon>Propionibacteriaceae</taxon>
        <taxon>Microlunatus</taxon>
    </lineage>
</organism>
<keyword evidence="4 8" id="KW-0808">Transferase</keyword>
<dbReference type="InterPro" id="IPR043149">
    <property type="entry name" value="TagF_N"/>
</dbReference>
<gene>
    <name evidence="8" type="ORF">BKA15_006864</name>
</gene>
<dbReference type="EC" id="2.7.8.12" evidence="8"/>
<dbReference type="InterPro" id="IPR007554">
    <property type="entry name" value="Glycerophosphate_synth"/>
</dbReference>
<dbReference type="Gene3D" id="3.90.550.10">
    <property type="entry name" value="Spore Coat Polysaccharide Biosynthesis Protein SpsA, Chain A"/>
    <property type="match status" value="1"/>
</dbReference>
<comment type="caution">
    <text evidence="8">The sequence shown here is derived from an EMBL/GenBank/DDBJ whole genome shotgun (WGS) entry which is preliminary data.</text>
</comment>
<comment type="similarity">
    <text evidence="2">Belongs to the CDP-glycerol glycerophosphotransferase family.</text>
</comment>
<evidence type="ECO:0000313" key="9">
    <source>
        <dbReference type="Proteomes" id="UP000569914"/>
    </source>
</evidence>
<dbReference type="Pfam" id="PF00535">
    <property type="entry name" value="Glycos_transf_2"/>
    <property type="match status" value="1"/>
</dbReference>
<sequence length="1214" mass="136589">MPPTVPDAVKTYWQRKSPPVLRNAVRTVRQVVQDRPSALVTVIVPFYRVEPYFDACLRSIERQTHHDLQVLLIDDGSPDGSIDIAKAYARKDRRFRIIRQHNQGLGAARNTGLRHARGAFLTFADSDDELPPDAIETLVKALRKSGSDFAIGTPRRMTEQRRWVPDWAGQVHARDRYGVRVGDFPAILKDVFVCNKLFRTEFFQRVVQRFPVGIRYEDQEPTAKAFTAGTFDVLAAVTYDWRVREDGSSITQQKANPDDLADRLTVKHRVRQILREQADPATYAAWLAKAVGFDLRSYVEQVPRTDLDYWATLQQATARLAADLDTDGWNQIPIIDRLATLALAADRRDTVIRLVTRRSEYGWRVPTVADADGIRLDPSYDEDLAVIAPDPARLQLADTDLGFVTRVDRIDWSGRVLEVTGHAYIAGLPGDQVTGLRLQLVAADPGQADPGQTEPATLTVPLERRTDDTIDQESGDAWNSYASTGFVGRIDADLLDEFRQRQPEQREWHLRVGVEAHGELREGPLNRRDLRGSASRLPVCPLSEQGRWVIEFAGDAGLVLKHEEPPAVLLESLELDDLTVRIAVTGAPVTALELSAPSLKQTLTTPGRRDPDRTDRTTFEITLPELVDRRQRADEHVWNVRLIPGVDRRLRLIWPDGTDELDRLSPTHHRLRAICSRIGTVRLLQNHWWAAVEDVELDGDDLVVRGSLSTPTAPQYHLRIAGSAAPTTPVVADVDPVGGTFSGRIPLLSEYGRRLSGGGFSLRLAAVWPDGGQVERWVRVEERLQARFPLDLQSRTSAVRLSRTPRAAALWVKPRKPYRADERGRLAQRRLHAIFLDERPVEPLAAVLFESYNGRSVGDSVLALHQELHRRDLGLQLFWSVDDHGVQPPEGGTPLLMHSREWMDVLARARYLVNNNNFPFYFRKRPHQTYLQTWHGTPLKRIGNDVPAQNLSLSYRGLMQREAEYWDLLLAQNEFSAEALPRAFGYSGPVTNTGYPRNDALLGGAADERRRAVRRLFAIGESETAVLYAPTWRDNVTKNNRYALVSHLDFGRLGAALPRSTTFLLRGHSNTAQSEITVPKSVINVTKYSDLNDLMLAADVLITDYSSVMFDFAVTGKPILLLAPDLATYRDSTRGFYLDYEATVPGPVCHDQDAVVRELRALPTFFDRHGDRYRTFVERFAPHDDGHAAARVVDEIWGREPATAQRSLAAEGSH</sequence>
<evidence type="ECO:0000256" key="3">
    <source>
        <dbReference type="ARBA" id="ARBA00022475"/>
    </source>
</evidence>
<dbReference type="Gene3D" id="3.40.50.11820">
    <property type="match status" value="1"/>
</dbReference>
<evidence type="ECO:0000256" key="5">
    <source>
        <dbReference type="ARBA" id="ARBA00022944"/>
    </source>
</evidence>
<reference evidence="8 9" key="1">
    <citation type="submission" date="2020-07" db="EMBL/GenBank/DDBJ databases">
        <title>Sequencing the genomes of 1000 actinobacteria strains.</title>
        <authorList>
            <person name="Klenk H.-P."/>
        </authorList>
    </citation>
    <scope>NUCLEOTIDE SEQUENCE [LARGE SCALE GENOMIC DNA]</scope>
    <source>
        <strain evidence="8 9">DSM 22083</strain>
    </source>
</reference>
<evidence type="ECO:0000259" key="7">
    <source>
        <dbReference type="Pfam" id="PF00535"/>
    </source>
</evidence>
<dbReference type="SUPFAM" id="SSF53756">
    <property type="entry name" value="UDP-Glycosyltransferase/glycogen phosphorylase"/>
    <property type="match status" value="1"/>
</dbReference>
<protein>
    <submittedName>
        <fullName evidence="8">CDP-glycerol glycerophosphotransferase</fullName>
        <ecNumber evidence="8">2.7.8.12</ecNumber>
    </submittedName>
</protein>
<dbReference type="EMBL" id="JACCBU010000001">
    <property type="protein sequence ID" value="NYE75535.1"/>
    <property type="molecule type" value="Genomic_DNA"/>
</dbReference>
<dbReference type="AlphaFoldDB" id="A0A7Y9IEZ0"/>
<keyword evidence="9" id="KW-1185">Reference proteome</keyword>
<evidence type="ECO:0000256" key="2">
    <source>
        <dbReference type="ARBA" id="ARBA00010488"/>
    </source>
</evidence>
<keyword evidence="6" id="KW-0472">Membrane</keyword>
<dbReference type="PANTHER" id="PTHR37316">
    <property type="entry name" value="TEICHOIC ACID GLYCEROL-PHOSPHATE PRIMASE"/>
    <property type="match status" value="1"/>
</dbReference>
<comment type="subcellular location">
    <subcellularLocation>
        <location evidence="1">Cell membrane</location>
        <topology evidence="1">Peripheral membrane protein</topology>
    </subcellularLocation>
</comment>
<proteinExistence type="inferred from homology"/>
<dbReference type="PANTHER" id="PTHR37316:SF3">
    <property type="entry name" value="TEICHOIC ACID GLYCEROL-PHOSPHATE TRANSFERASE"/>
    <property type="match status" value="1"/>
</dbReference>
<evidence type="ECO:0000313" key="8">
    <source>
        <dbReference type="EMBL" id="NYE75535.1"/>
    </source>
</evidence>
<dbReference type="GO" id="GO:0005886">
    <property type="term" value="C:plasma membrane"/>
    <property type="evidence" value="ECO:0007669"/>
    <property type="project" value="UniProtKB-SubCell"/>
</dbReference>
<dbReference type="InterPro" id="IPR001173">
    <property type="entry name" value="Glyco_trans_2-like"/>
</dbReference>
<dbReference type="InterPro" id="IPR043148">
    <property type="entry name" value="TagF_C"/>
</dbReference>
<evidence type="ECO:0000256" key="4">
    <source>
        <dbReference type="ARBA" id="ARBA00022679"/>
    </source>
</evidence>
<keyword evidence="5" id="KW-0777">Teichoic acid biosynthesis</keyword>
<dbReference type="SUPFAM" id="SSF53448">
    <property type="entry name" value="Nucleotide-diphospho-sugar transferases"/>
    <property type="match status" value="1"/>
</dbReference>
<name>A0A7Y9IEZ0_9ACTN</name>
<dbReference type="RefSeq" id="WP_179758026.1">
    <property type="nucleotide sequence ID" value="NZ_JACCBU010000001.1"/>
</dbReference>
<dbReference type="Pfam" id="PF04464">
    <property type="entry name" value="Glyphos_transf"/>
    <property type="match status" value="1"/>
</dbReference>
<dbReference type="Gene3D" id="3.40.50.12580">
    <property type="match status" value="1"/>
</dbReference>
<evidence type="ECO:0000256" key="1">
    <source>
        <dbReference type="ARBA" id="ARBA00004202"/>
    </source>
</evidence>
<dbReference type="InterPro" id="IPR029044">
    <property type="entry name" value="Nucleotide-diphossugar_trans"/>
</dbReference>
<dbReference type="CDD" id="cd00761">
    <property type="entry name" value="Glyco_tranf_GTA_type"/>
    <property type="match status" value="1"/>
</dbReference>
<dbReference type="GO" id="GO:0047355">
    <property type="term" value="F:CDP-glycerol glycerophosphotransferase activity"/>
    <property type="evidence" value="ECO:0007669"/>
    <property type="project" value="UniProtKB-EC"/>
</dbReference>
<dbReference type="InterPro" id="IPR051612">
    <property type="entry name" value="Teichoic_Acid_Biosynth"/>
</dbReference>
<dbReference type="GO" id="GO:0019350">
    <property type="term" value="P:teichoic acid biosynthetic process"/>
    <property type="evidence" value="ECO:0007669"/>
    <property type="project" value="UniProtKB-KW"/>
</dbReference>
<keyword evidence="3" id="KW-1003">Cell membrane</keyword>
<evidence type="ECO:0000256" key="6">
    <source>
        <dbReference type="ARBA" id="ARBA00023136"/>
    </source>
</evidence>
<dbReference type="Proteomes" id="UP000569914">
    <property type="component" value="Unassembled WGS sequence"/>
</dbReference>
<feature type="domain" description="Glycosyltransferase 2-like" evidence="7">
    <location>
        <begin position="41"/>
        <end position="157"/>
    </location>
</feature>